<gene>
    <name evidence="4" type="ORF">H6H04_03030</name>
</gene>
<dbReference type="Pfam" id="PF14292">
    <property type="entry name" value="SusE"/>
    <property type="match status" value="1"/>
</dbReference>
<reference evidence="4 5" key="1">
    <citation type="submission" date="2020-08" db="EMBL/GenBank/DDBJ databases">
        <title>Winogradskyella ouciana sp. nov., isolated from the hadal seawater of the Mariana Trench.</title>
        <authorList>
            <person name="He X."/>
        </authorList>
    </citation>
    <scope>NUCLEOTIDE SEQUENCE [LARGE SCALE GENOMIC DNA]</scope>
    <source>
        <strain evidence="4 5">KCTC 22026</strain>
    </source>
</reference>
<sequence length="461" mass="49572">MKKLKFILLTFIAVVSFTACETDDDLEFVANEAEGIEFNTSFLENYVLNATVPNNLAERFTWNSADFGVPTNITYYLQGATMADFSDYTPDVAGEPSLRDLGSTTANPLANEIPVTVGQMLALAEVAGLDNDPDSAEPNTGMIYFRLMAVVGDNGLPSYSNIKGLNVELQEQTSGGGSGIMPATWGVVGSGYNDWGNAGPDGQFYTTSETDVFVAYVTLIDGEVKFRENNEWTNDFGDDGADGTLDAGGANIAVTAGDYKITLDLNTNTYTMEAFSWGIVGSGFNDWGNGGPDAKFYYDYTTDTFKVDAQLLDGEIKFRQNNEWTTDFGDNGADGTLDGGGDNIAVTAGHYSISLNFNDNTYTIVAADTWGIVGSGYNDWGNGGPDFTLTQIQPDIYYGDIATLVDGEIKFRVNNDWSSDFGDTGADGTLDAGGDNIAVTAGLYRVWMDVANGTYQLNKIQ</sequence>
<feature type="chain" id="PRO_5045910975" evidence="1">
    <location>
        <begin position="22"/>
        <end position="461"/>
    </location>
</feature>
<keyword evidence="1" id="KW-0732">Signal</keyword>
<dbReference type="Proteomes" id="UP000607435">
    <property type="component" value="Unassembled WGS sequence"/>
</dbReference>
<feature type="domain" description="SusE outer membrane protein" evidence="2">
    <location>
        <begin position="23"/>
        <end position="88"/>
    </location>
</feature>
<evidence type="ECO:0000313" key="4">
    <source>
        <dbReference type="EMBL" id="MBC3845343.1"/>
    </source>
</evidence>
<evidence type="ECO:0000313" key="5">
    <source>
        <dbReference type="Proteomes" id="UP000607435"/>
    </source>
</evidence>
<dbReference type="Pfam" id="PF16411">
    <property type="entry name" value="SusF_SusE"/>
    <property type="match status" value="2"/>
</dbReference>
<feature type="signal peptide" evidence="1">
    <location>
        <begin position="1"/>
        <end position="21"/>
    </location>
</feature>
<comment type="caution">
    <text evidence="4">The sequence shown here is derived from an EMBL/GenBank/DDBJ whole genome shotgun (WGS) entry which is preliminary data.</text>
</comment>
<evidence type="ECO:0000259" key="3">
    <source>
        <dbReference type="Pfam" id="PF16411"/>
    </source>
</evidence>
<dbReference type="CDD" id="cd12956">
    <property type="entry name" value="CBM_SusE-F_like"/>
    <property type="match status" value="3"/>
</dbReference>
<feature type="domain" description="Outer membrane protein SusF/SusE-like C-terminal" evidence="3">
    <location>
        <begin position="187"/>
        <end position="271"/>
    </location>
</feature>
<dbReference type="EMBL" id="JACOME010000001">
    <property type="protein sequence ID" value="MBC3845343.1"/>
    <property type="molecule type" value="Genomic_DNA"/>
</dbReference>
<dbReference type="InterPro" id="IPR025970">
    <property type="entry name" value="SusE"/>
</dbReference>
<protein>
    <submittedName>
        <fullName evidence="4">SusE domain-containing protein</fullName>
    </submittedName>
</protein>
<name>A0ABR6XZD9_9FLAO</name>
<dbReference type="PROSITE" id="PS51257">
    <property type="entry name" value="PROKAR_LIPOPROTEIN"/>
    <property type="match status" value="1"/>
</dbReference>
<feature type="domain" description="Outer membrane protein SusF/SusE-like C-terminal" evidence="3">
    <location>
        <begin position="279"/>
        <end position="363"/>
    </location>
</feature>
<evidence type="ECO:0000256" key="1">
    <source>
        <dbReference type="SAM" id="SignalP"/>
    </source>
</evidence>
<keyword evidence="5" id="KW-1185">Reference proteome</keyword>
<organism evidence="4 5">
    <name type="scientific">Winogradskyella echinorum</name>
    <dbReference type="NCBI Taxonomy" id="538189"/>
    <lineage>
        <taxon>Bacteria</taxon>
        <taxon>Pseudomonadati</taxon>
        <taxon>Bacteroidota</taxon>
        <taxon>Flavobacteriia</taxon>
        <taxon>Flavobacteriales</taxon>
        <taxon>Flavobacteriaceae</taxon>
        <taxon>Winogradskyella</taxon>
    </lineage>
</organism>
<dbReference type="Gene3D" id="2.60.40.3620">
    <property type="match status" value="3"/>
</dbReference>
<dbReference type="InterPro" id="IPR032187">
    <property type="entry name" value="SusF/SusE-like_C"/>
</dbReference>
<accession>A0ABR6XZD9</accession>
<proteinExistence type="predicted"/>
<evidence type="ECO:0000259" key="2">
    <source>
        <dbReference type="Pfam" id="PF14292"/>
    </source>
</evidence>